<organism evidence="2 3">
    <name type="scientific">Lysobacter niastensis</name>
    <dbReference type="NCBI Taxonomy" id="380629"/>
    <lineage>
        <taxon>Bacteria</taxon>
        <taxon>Pseudomonadati</taxon>
        <taxon>Pseudomonadota</taxon>
        <taxon>Gammaproteobacteria</taxon>
        <taxon>Lysobacterales</taxon>
        <taxon>Lysobacteraceae</taxon>
        <taxon>Lysobacter</taxon>
    </lineage>
</organism>
<evidence type="ECO:0000313" key="2">
    <source>
        <dbReference type="EMBL" id="MDR7135002.1"/>
    </source>
</evidence>
<feature type="region of interest" description="Disordered" evidence="1">
    <location>
        <begin position="17"/>
        <end position="43"/>
    </location>
</feature>
<protein>
    <submittedName>
        <fullName evidence="2">Uncharacterized protein</fullName>
    </submittedName>
</protein>
<dbReference type="EMBL" id="JAVDVY010000002">
    <property type="protein sequence ID" value="MDR7135002.1"/>
    <property type="molecule type" value="Genomic_DNA"/>
</dbReference>
<evidence type="ECO:0000256" key="1">
    <source>
        <dbReference type="SAM" id="MobiDB-lite"/>
    </source>
</evidence>
<proteinExistence type="predicted"/>
<reference evidence="2 3" key="1">
    <citation type="submission" date="2023-07" db="EMBL/GenBank/DDBJ databases">
        <title>Sorghum-associated microbial communities from plants grown in Nebraska, USA.</title>
        <authorList>
            <person name="Schachtman D."/>
        </authorList>
    </citation>
    <scope>NUCLEOTIDE SEQUENCE [LARGE SCALE GENOMIC DNA]</scope>
    <source>
        <strain evidence="2 3">BE198</strain>
    </source>
</reference>
<sequence>MAKAILILIKQISGTLHSHFSHPNSDLDHTKAQRKTEKNSVSPPAIRLMCLK</sequence>
<feature type="compositionally biased region" description="Basic and acidic residues" evidence="1">
    <location>
        <begin position="25"/>
        <end position="38"/>
    </location>
</feature>
<comment type="caution">
    <text evidence="2">The sequence shown here is derived from an EMBL/GenBank/DDBJ whole genome shotgun (WGS) entry which is preliminary data.</text>
</comment>
<accession>A0ABU1WCB8</accession>
<keyword evidence="3" id="KW-1185">Reference proteome</keyword>
<dbReference type="Proteomes" id="UP001251524">
    <property type="component" value="Unassembled WGS sequence"/>
</dbReference>
<dbReference type="RefSeq" id="WP_310062265.1">
    <property type="nucleotide sequence ID" value="NZ_JAVDVY010000002.1"/>
</dbReference>
<name>A0ABU1WCB8_9GAMM</name>
<gene>
    <name evidence="2" type="ORF">J2X06_002211</name>
</gene>
<evidence type="ECO:0000313" key="3">
    <source>
        <dbReference type="Proteomes" id="UP001251524"/>
    </source>
</evidence>